<feature type="domain" description="TfoX N-terminal" evidence="2">
    <location>
        <begin position="10"/>
        <end position="102"/>
    </location>
</feature>
<dbReference type="PANTHER" id="PTHR36121">
    <property type="entry name" value="PROTEIN SXY"/>
    <property type="match status" value="1"/>
</dbReference>
<evidence type="ECO:0000313" key="3">
    <source>
        <dbReference type="EMBL" id="MFB9885846.1"/>
    </source>
</evidence>
<reference evidence="3 4" key="1">
    <citation type="submission" date="2024-09" db="EMBL/GenBank/DDBJ databases">
        <authorList>
            <person name="Sun Q."/>
            <person name="Mori K."/>
        </authorList>
    </citation>
    <scope>NUCLEOTIDE SEQUENCE [LARGE SCALE GENOMIC DNA]</scope>
    <source>
        <strain evidence="3 4">ATCC 51285</strain>
    </source>
</reference>
<dbReference type="EMBL" id="JBHLZN010000001">
    <property type="protein sequence ID" value="MFB9885846.1"/>
    <property type="molecule type" value="Genomic_DNA"/>
</dbReference>
<name>A0ABV5Z998_9GAMM</name>
<keyword evidence="4" id="KW-1185">Reference proteome</keyword>
<feature type="region of interest" description="Disordered" evidence="1">
    <location>
        <begin position="107"/>
        <end position="128"/>
    </location>
</feature>
<dbReference type="RefSeq" id="WP_027313903.1">
    <property type="nucleotide sequence ID" value="NZ_JBHLZN010000001.1"/>
</dbReference>
<dbReference type="SUPFAM" id="SSF159894">
    <property type="entry name" value="YgaC/TfoX-N like"/>
    <property type="match status" value="1"/>
</dbReference>
<proteinExistence type="predicted"/>
<evidence type="ECO:0000259" key="2">
    <source>
        <dbReference type="Pfam" id="PF04993"/>
    </source>
</evidence>
<gene>
    <name evidence="3" type="ORF">ACFFLH_05440</name>
</gene>
<sequence>MSAFNDYLHEVFQSLGPIQIRPMFGGYGVFHQGLMFALIADENLYLKTSPASRGLFEAEGLQPFVYTLGRRPIKMGYFQAPATIYEDSDEALYWGRLAYQAALENTPARSNGRQRKNEVQLEQLGTRT</sequence>
<dbReference type="PANTHER" id="PTHR36121:SF1">
    <property type="entry name" value="PROTEIN SXY"/>
    <property type="match status" value="1"/>
</dbReference>
<dbReference type="InterPro" id="IPR007076">
    <property type="entry name" value="TfoX_N"/>
</dbReference>
<dbReference type="Pfam" id="PF04993">
    <property type="entry name" value="TfoX_N"/>
    <property type="match status" value="1"/>
</dbReference>
<protein>
    <submittedName>
        <fullName evidence="3">TfoX/Sxy family protein</fullName>
    </submittedName>
</protein>
<accession>A0ABV5Z998</accession>
<evidence type="ECO:0000313" key="4">
    <source>
        <dbReference type="Proteomes" id="UP001589628"/>
    </source>
</evidence>
<evidence type="ECO:0000256" key="1">
    <source>
        <dbReference type="SAM" id="MobiDB-lite"/>
    </source>
</evidence>
<comment type="caution">
    <text evidence="3">The sequence shown here is derived from an EMBL/GenBank/DDBJ whole genome shotgun (WGS) entry which is preliminary data.</text>
</comment>
<dbReference type="Proteomes" id="UP001589628">
    <property type="component" value="Unassembled WGS sequence"/>
</dbReference>
<organism evidence="3 4">
    <name type="scientific">Balneatrix alpica</name>
    <dbReference type="NCBI Taxonomy" id="75684"/>
    <lineage>
        <taxon>Bacteria</taxon>
        <taxon>Pseudomonadati</taxon>
        <taxon>Pseudomonadota</taxon>
        <taxon>Gammaproteobacteria</taxon>
        <taxon>Oceanospirillales</taxon>
        <taxon>Balneatrichaceae</taxon>
        <taxon>Balneatrix</taxon>
    </lineage>
</organism>
<dbReference type="InterPro" id="IPR047525">
    <property type="entry name" value="TfoX-like"/>
</dbReference>
<dbReference type="Gene3D" id="3.30.1460.30">
    <property type="entry name" value="YgaC/TfoX-N like chaperone"/>
    <property type="match status" value="1"/>
</dbReference>